<sequence length="125" mass="13766">MFMQQGIIILGHGSRLAAANREITAIAEQIKAAGPAALYETCFLQFGQPDLARAVEKLNRAGVKKITVIPLLLVVGRHIRHELPALLQQLKAEYPHITFVLAPHLGADRRIAEIALERMKQGSEI</sequence>
<name>K8EH70_9FIRM</name>
<reference evidence="3 4" key="1">
    <citation type="journal article" date="2013" name="Genome Announc.">
        <title>Genome Sequence of the Sulfate-Reducing Bacterium Desulfotomaculum hydrothermale Lam5(T).</title>
        <authorList>
            <person name="Amin O."/>
            <person name="Fardeau M.L."/>
            <person name="Valette O."/>
            <person name="Hirschler-Rea A."/>
            <person name="Barbe V."/>
            <person name="Medigue C."/>
            <person name="Vacherie B."/>
            <person name="Ollivier B."/>
            <person name="Bertin P.N."/>
            <person name="Dolla A."/>
        </authorList>
    </citation>
    <scope>NUCLEOTIDE SEQUENCE [LARGE SCALE GENOMIC DNA]</scope>
    <source>
        <strain evidence="4">Lam5 / DSM 18033</strain>
    </source>
</reference>
<dbReference type="Pfam" id="PF01903">
    <property type="entry name" value="CbiX"/>
    <property type="match status" value="1"/>
</dbReference>
<dbReference type="PANTHER" id="PTHR33542">
    <property type="entry name" value="SIROHYDROCHLORIN FERROCHELATASE, CHLOROPLASTIC"/>
    <property type="match status" value="1"/>
</dbReference>
<proteinExistence type="predicted"/>
<evidence type="ECO:0000256" key="1">
    <source>
        <dbReference type="ARBA" id="ARBA00022723"/>
    </source>
</evidence>
<evidence type="ECO:0000313" key="4">
    <source>
        <dbReference type="Proteomes" id="UP000009315"/>
    </source>
</evidence>
<dbReference type="EMBL" id="CAOS01000008">
    <property type="protein sequence ID" value="CCO07976.1"/>
    <property type="molecule type" value="Genomic_DNA"/>
</dbReference>
<dbReference type="SUPFAM" id="SSF53800">
    <property type="entry name" value="Chelatase"/>
    <property type="match status" value="1"/>
</dbReference>
<gene>
    <name evidence="3" type="ORF">DESHY_160100</name>
</gene>
<dbReference type="InterPro" id="IPR050963">
    <property type="entry name" value="Sirohydro_Cobaltochel/CbiX"/>
</dbReference>
<dbReference type="eggNOG" id="COG2138">
    <property type="taxonomic scope" value="Bacteria"/>
</dbReference>
<dbReference type="GO" id="GO:0046872">
    <property type="term" value="F:metal ion binding"/>
    <property type="evidence" value="ECO:0007669"/>
    <property type="project" value="UniProtKB-KW"/>
</dbReference>
<dbReference type="Gene3D" id="3.40.50.1400">
    <property type="match status" value="1"/>
</dbReference>
<dbReference type="STRING" id="1121428.DESHY_160100"/>
<protein>
    <submittedName>
        <fullName evidence="3">Cobalamin (Vitamin B12) biosynthesis CbiX protein</fullName>
    </submittedName>
</protein>
<dbReference type="CDD" id="cd03416">
    <property type="entry name" value="CbiX_SirB_N"/>
    <property type="match status" value="1"/>
</dbReference>
<dbReference type="AlphaFoldDB" id="K8EH70"/>
<dbReference type="PANTHER" id="PTHR33542:SF3">
    <property type="entry name" value="SIROHYDROCHLORIN FERROCHELATASE, CHLOROPLASTIC"/>
    <property type="match status" value="1"/>
</dbReference>
<dbReference type="InterPro" id="IPR002762">
    <property type="entry name" value="CbiX-like"/>
</dbReference>
<keyword evidence="1" id="KW-0479">Metal-binding</keyword>
<keyword evidence="2" id="KW-0456">Lyase</keyword>
<organism evidence="3 4">
    <name type="scientific">Desulforamulus hydrothermalis Lam5 = DSM 18033</name>
    <dbReference type="NCBI Taxonomy" id="1121428"/>
    <lineage>
        <taxon>Bacteria</taxon>
        <taxon>Bacillati</taxon>
        <taxon>Bacillota</taxon>
        <taxon>Clostridia</taxon>
        <taxon>Eubacteriales</taxon>
        <taxon>Peptococcaceae</taxon>
        <taxon>Desulforamulus</taxon>
    </lineage>
</organism>
<dbReference type="Proteomes" id="UP000009315">
    <property type="component" value="Unassembled WGS sequence"/>
</dbReference>
<keyword evidence="4" id="KW-1185">Reference proteome</keyword>
<evidence type="ECO:0000313" key="3">
    <source>
        <dbReference type="EMBL" id="CCO07976.1"/>
    </source>
</evidence>
<accession>K8EH70</accession>
<comment type="caution">
    <text evidence="3">The sequence shown here is derived from an EMBL/GenBank/DDBJ whole genome shotgun (WGS) entry which is preliminary data.</text>
</comment>
<evidence type="ECO:0000256" key="2">
    <source>
        <dbReference type="ARBA" id="ARBA00023239"/>
    </source>
</evidence>
<dbReference type="GO" id="GO:0016829">
    <property type="term" value="F:lyase activity"/>
    <property type="evidence" value="ECO:0007669"/>
    <property type="project" value="UniProtKB-KW"/>
</dbReference>